<feature type="region of interest" description="Disordered" evidence="12">
    <location>
        <begin position="161"/>
        <end position="180"/>
    </location>
</feature>
<feature type="domain" description="C2H2-type" evidence="13">
    <location>
        <begin position="298"/>
        <end position="325"/>
    </location>
</feature>
<dbReference type="FunFam" id="3.30.160.60:FF:002737">
    <property type="entry name" value="AGAP008430-PA"/>
    <property type="match status" value="1"/>
</dbReference>
<evidence type="ECO:0000256" key="11">
    <source>
        <dbReference type="PROSITE-ProRule" id="PRU00042"/>
    </source>
</evidence>
<feature type="region of interest" description="Disordered" evidence="12">
    <location>
        <begin position="189"/>
        <end position="262"/>
    </location>
</feature>
<evidence type="ECO:0000256" key="4">
    <source>
        <dbReference type="ARBA" id="ARBA00022737"/>
    </source>
</evidence>
<keyword evidence="4" id="KW-0677">Repeat</keyword>
<comment type="similarity">
    <text evidence="2">Belongs to the krueppel C2H2-type zinc-finger protein family.</text>
</comment>
<organism evidence="14 15">
    <name type="scientific">Mytilus edulis</name>
    <name type="common">Blue mussel</name>
    <dbReference type="NCBI Taxonomy" id="6550"/>
    <lineage>
        <taxon>Eukaryota</taxon>
        <taxon>Metazoa</taxon>
        <taxon>Spiralia</taxon>
        <taxon>Lophotrochozoa</taxon>
        <taxon>Mollusca</taxon>
        <taxon>Bivalvia</taxon>
        <taxon>Autobranchia</taxon>
        <taxon>Pteriomorphia</taxon>
        <taxon>Mytilida</taxon>
        <taxon>Mytiloidea</taxon>
        <taxon>Mytilidae</taxon>
        <taxon>Mytilinae</taxon>
        <taxon>Mytilus</taxon>
    </lineage>
</organism>
<evidence type="ECO:0000256" key="6">
    <source>
        <dbReference type="ARBA" id="ARBA00022833"/>
    </source>
</evidence>
<comment type="subcellular location">
    <subcellularLocation>
        <location evidence="1">Nucleus</location>
    </subcellularLocation>
</comment>
<dbReference type="FunFam" id="3.30.160.60:FF:000761">
    <property type="entry name" value="Zinc finger protein 449"/>
    <property type="match status" value="1"/>
</dbReference>
<dbReference type="GO" id="GO:0010468">
    <property type="term" value="P:regulation of gene expression"/>
    <property type="evidence" value="ECO:0007669"/>
    <property type="project" value="TreeGrafter"/>
</dbReference>
<name>A0A8S3VK92_MYTED</name>
<reference evidence="14" key="1">
    <citation type="submission" date="2021-03" db="EMBL/GenBank/DDBJ databases">
        <authorList>
            <person name="Bekaert M."/>
        </authorList>
    </citation>
    <scope>NUCLEOTIDE SEQUENCE</scope>
</reference>
<dbReference type="FunFam" id="3.30.160.60:FF:001532">
    <property type="entry name" value="Zinc finger protein 483"/>
    <property type="match status" value="1"/>
</dbReference>
<dbReference type="FunFam" id="3.30.160.60:FF:000065">
    <property type="entry name" value="B-cell CLL/lymphoma 6, member B"/>
    <property type="match status" value="1"/>
</dbReference>
<keyword evidence="9" id="KW-0804">Transcription</keyword>
<feature type="domain" description="C2H2-type" evidence="13">
    <location>
        <begin position="354"/>
        <end position="381"/>
    </location>
</feature>
<dbReference type="FunFam" id="3.30.160.60:FF:000145">
    <property type="entry name" value="Zinc finger protein 574"/>
    <property type="match status" value="1"/>
</dbReference>
<proteinExistence type="inferred from homology"/>
<dbReference type="FunFam" id="3.30.160.60:FF:000450">
    <property type="entry name" value="PR domain zinc finger protein 14"/>
    <property type="match status" value="1"/>
</dbReference>
<dbReference type="Gene3D" id="3.30.160.60">
    <property type="entry name" value="Classic Zinc Finger"/>
    <property type="match status" value="6"/>
</dbReference>
<feature type="domain" description="C2H2-type" evidence="13">
    <location>
        <begin position="382"/>
        <end position="409"/>
    </location>
</feature>
<comment type="caution">
    <text evidence="14">The sequence shown here is derived from an EMBL/GenBank/DDBJ whole genome shotgun (WGS) entry which is preliminary data.</text>
</comment>
<dbReference type="Gene3D" id="2.170.270.10">
    <property type="entry name" value="SET domain"/>
    <property type="match status" value="1"/>
</dbReference>
<keyword evidence="5 11" id="KW-0863">Zinc-finger</keyword>
<keyword evidence="15" id="KW-1185">Reference proteome</keyword>
<evidence type="ECO:0000256" key="1">
    <source>
        <dbReference type="ARBA" id="ARBA00004123"/>
    </source>
</evidence>
<dbReference type="GO" id="GO:0008270">
    <property type="term" value="F:zinc ion binding"/>
    <property type="evidence" value="ECO:0007669"/>
    <property type="project" value="UniProtKB-KW"/>
</dbReference>
<dbReference type="PANTHER" id="PTHR16515">
    <property type="entry name" value="PR DOMAIN ZINC FINGER PROTEIN"/>
    <property type="match status" value="1"/>
</dbReference>
<keyword evidence="10" id="KW-0539">Nucleus</keyword>
<evidence type="ECO:0000256" key="5">
    <source>
        <dbReference type="ARBA" id="ARBA00022771"/>
    </source>
</evidence>
<dbReference type="Pfam" id="PF00096">
    <property type="entry name" value="zf-C2H2"/>
    <property type="match status" value="4"/>
</dbReference>
<dbReference type="PROSITE" id="PS50157">
    <property type="entry name" value="ZINC_FINGER_C2H2_2"/>
    <property type="match status" value="6"/>
</dbReference>
<evidence type="ECO:0000256" key="9">
    <source>
        <dbReference type="ARBA" id="ARBA00023163"/>
    </source>
</evidence>
<feature type="compositionally biased region" description="Low complexity" evidence="12">
    <location>
        <begin position="209"/>
        <end position="255"/>
    </location>
</feature>
<protein>
    <recommendedName>
        <fullName evidence="13">C2H2-type domain-containing protein</fullName>
    </recommendedName>
</protein>
<evidence type="ECO:0000256" key="2">
    <source>
        <dbReference type="ARBA" id="ARBA00006991"/>
    </source>
</evidence>
<dbReference type="InterPro" id="IPR050331">
    <property type="entry name" value="Zinc_finger"/>
</dbReference>
<dbReference type="Proteomes" id="UP000683360">
    <property type="component" value="Unassembled WGS sequence"/>
</dbReference>
<evidence type="ECO:0000256" key="12">
    <source>
        <dbReference type="SAM" id="MobiDB-lite"/>
    </source>
</evidence>
<dbReference type="Pfam" id="PF21549">
    <property type="entry name" value="PRDM2_PR"/>
    <property type="match status" value="1"/>
</dbReference>
<dbReference type="GO" id="GO:0005634">
    <property type="term" value="C:nucleus"/>
    <property type="evidence" value="ECO:0007669"/>
    <property type="project" value="UniProtKB-SubCell"/>
</dbReference>
<dbReference type="OrthoDB" id="3437960at2759"/>
<dbReference type="InterPro" id="IPR046341">
    <property type="entry name" value="SET_dom_sf"/>
</dbReference>
<evidence type="ECO:0000256" key="8">
    <source>
        <dbReference type="ARBA" id="ARBA00023125"/>
    </source>
</evidence>
<feature type="domain" description="C2H2-type" evidence="13">
    <location>
        <begin position="326"/>
        <end position="353"/>
    </location>
</feature>
<feature type="domain" description="C2H2-type" evidence="13">
    <location>
        <begin position="410"/>
        <end position="437"/>
    </location>
</feature>
<keyword evidence="8" id="KW-0238">DNA-binding</keyword>
<evidence type="ECO:0000256" key="10">
    <source>
        <dbReference type="ARBA" id="ARBA00023242"/>
    </source>
</evidence>
<dbReference type="PROSITE" id="PS00028">
    <property type="entry name" value="ZINC_FINGER_C2H2_1"/>
    <property type="match status" value="6"/>
</dbReference>
<dbReference type="InterPro" id="IPR001214">
    <property type="entry name" value="SET_dom"/>
</dbReference>
<dbReference type="InterPro" id="IPR013087">
    <property type="entry name" value="Znf_C2H2_type"/>
</dbReference>
<dbReference type="InterPro" id="IPR036236">
    <property type="entry name" value="Znf_C2H2_sf"/>
</dbReference>
<dbReference type="GO" id="GO:0003677">
    <property type="term" value="F:DNA binding"/>
    <property type="evidence" value="ECO:0007669"/>
    <property type="project" value="UniProtKB-KW"/>
</dbReference>
<dbReference type="SMART" id="SM00355">
    <property type="entry name" value="ZnF_C2H2"/>
    <property type="match status" value="6"/>
</dbReference>
<accession>A0A8S3VK92</accession>
<keyword evidence="3" id="KW-0479">Metal-binding</keyword>
<gene>
    <name evidence="14" type="ORF">MEDL_68476</name>
</gene>
<keyword evidence="6" id="KW-0862">Zinc</keyword>
<dbReference type="Pfam" id="PF13465">
    <property type="entry name" value="zf-H2C2_2"/>
    <property type="match status" value="1"/>
</dbReference>
<sequence>MDSCVLIPEEFSLVLTLHPNPKNILEMSVAVWSNTFIPAGTIFRPDEGVFKLDKIEVFSKLPATDIRYKFGCYDEICDVENRKVRHCNWIRFSKSSGNINDVNFIAAIVKDQPIYQTIRPVKPNDEIVVFFDHVNIQSEVADDTIEEIDVVGDADECMESSMKIENETSPVLNSNSSLELSREDDCRSSLSDITSCGEDQDEHVKSESTEIPSSSHESSLNSSKDISASSHNSSGIISSKPTDSTESDITSSSPDFTEKPVRRNRERTWLPCEVCGKRFDRPSLLKRHMRTHTGEKPHACDVCGKAFSTSSSLNTHRRIHSGEKPHQCKVCGKRFTASSNLYYHRMTHNKEKPHKCNMCSKSFPTPGDLRSHMYVHSGSWPYKCEICNRGFSKQTNLKNHLLLHTGDKPHECLVCGKKFALQCNLRTHMKTHENDSQDECLKCGKTFTVTDKQSFTGRCSGIYTKVLQQNLTSNDFRRASSLTSPHFDRSPPFSSAQFFTTPSHVTAALSPITSLNPIFTGMVPGFTPVSSRSNENLKLYGQFMLDEHAQARQLWTGVPAHGY</sequence>
<dbReference type="EMBL" id="CAJPWZ010003321">
    <property type="protein sequence ID" value="CAG2257130.1"/>
    <property type="molecule type" value="Genomic_DNA"/>
</dbReference>
<feature type="domain" description="C2H2-type" evidence="13">
    <location>
        <begin position="270"/>
        <end position="297"/>
    </location>
</feature>
<keyword evidence="7" id="KW-0805">Transcription regulation</keyword>
<evidence type="ECO:0000256" key="3">
    <source>
        <dbReference type="ARBA" id="ARBA00022723"/>
    </source>
</evidence>
<dbReference type="AlphaFoldDB" id="A0A8S3VK92"/>
<evidence type="ECO:0000313" key="15">
    <source>
        <dbReference type="Proteomes" id="UP000683360"/>
    </source>
</evidence>
<evidence type="ECO:0000259" key="13">
    <source>
        <dbReference type="PROSITE" id="PS50157"/>
    </source>
</evidence>
<evidence type="ECO:0000313" key="14">
    <source>
        <dbReference type="EMBL" id="CAG2257130.1"/>
    </source>
</evidence>
<evidence type="ECO:0000256" key="7">
    <source>
        <dbReference type="ARBA" id="ARBA00023015"/>
    </source>
</evidence>
<dbReference type="SUPFAM" id="SSF57667">
    <property type="entry name" value="beta-beta-alpha zinc fingers"/>
    <property type="match status" value="3"/>
</dbReference>
<dbReference type="CDD" id="cd10534">
    <property type="entry name" value="PR-SET_PRDM-like"/>
    <property type="match status" value="1"/>
</dbReference>
<dbReference type="PANTHER" id="PTHR16515:SF49">
    <property type="entry name" value="GASTRULA ZINC FINGER PROTEIN XLCGF49.1-LIKE-RELATED"/>
    <property type="match status" value="1"/>
</dbReference>